<dbReference type="GeneID" id="63803527"/>
<protein>
    <recommendedName>
        <fullName evidence="5">Carbohydrate-binding module family 19 domain-containing protein</fullName>
    </recommendedName>
</protein>
<dbReference type="OrthoDB" id="5595522at2759"/>
<evidence type="ECO:0000313" key="3">
    <source>
        <dbReference type="EMBL" id="ORX72316.1"/>
    </source>
</evidence>
<feature type="chain" id="PRO_5012417740" description="Carbohydrate-binding module family 19 domain-containing protein" evidence="2">
    <location>
        <begin position="17"/>
        <end position="149"/>
    </location>
</feature>
<feature type="signal peptide" evidence="2">
    <location>
        <begin position="1"/>
        <end position="16"/>
    </location>
</feature>
<feature type="compositionally biased region" description="Low complexity" evidence="1">
    <location>
        <begin position="73"/>
        <end position="99"/>
    </location>
</feature>
<dbReference type="AlphaFoldDB" id="A0A1Y1WGF8"/>
<name>A0A1Y1WGF8_9FUNG</name>
<feature type="compositionally biased region" description="Low complexity" evidence="1">
    <location>
        <begin position="108"/>
        <end position="126"/>
    </location>
</feature>
<accession>A0A1Y1WGF8</accession>
<gene>
    <name evidence="3" type="ORF">DL89DRAFT_265906</name>
</gene>
<keyword evidence="4" id="KW-1185">Reference proteome</keyword>
<evidence type="ECO:0008006" key="5">
    <source>
        <dbReference type="Google" id="ProtNLM"/>
    </source>
</evidence>
<evidence type="ECO:0000256" key="1">
    <source>
        <dbReference type="SAM" id="MobiDB-lite"/>
    </source>
</evidence>
<evidence type="ECO:0000256" key="2">
    <source>
        <dbReference type="SAM" id="SignalP"/>
    </source>
</evidence>
<sequence length="149" mass="14497">MLRATSLVTIAALALAANGQSCQGNAASCLDGNDSVILRCNGGAWTTANCPANQGCMTMGPGMIHCMLRSDPTPTAAASGDASAASPAATSAAESSMDMSDMHKEESSGAAKSSAANSSATKSNSTNGAVSMKVAAALGFAVAGVAAMF</sequence>
<comment type="caution">
    <text evidence="3">The sequence shown here is derived from an EMBL/GenBank/DDBJ whole genome shotgun (WGS) entry which is preliminary data.</text>
</comment>
<organism evidence="3 4">
    <name type="scientific">Linderina pennispora</name>
    <dbReference type="NCBI Taxonomy" id="61395"/>
    <lineage>
        <taxon>Eukaryota</taxon>
        <taxon>Fungi</taxon>
        <taxon>Fungi incertae sedis</taxon>
        <taxon>Zoopagomycota</taxon>
        <taxon>Kickxellomycotina</taxon>
        <taxon>Kickxellomycetes</taxon>
        <taxon>Kickxellales</taxon>
        <taxon>Kickxellaceae</taxon>
        <taxon>Linderina</taxon>
    </lineage>
</organism>
<dbReference type="Proteomes" id="UP000193922">
    <property type="component" value="Unassembled WGS sequence"/>
</dbReference>
<proteinExistence type="predicted"/>
<evidence type="ECO:0000313" key="4">
    <source>
        <dbReference type="Proteomes" id="UP000193922"/>
    </source>
</evidence>
<reference evidence="3 4" key="1">
    <citation type="submission" date="2016-07" db="EMBL/GenBank/DDBJ databases">
        <title>Pervasive Adenine N6-methylation of Active Genes in Fungi.</title>
        <authorList>
            <consortium name="DOE Joint Genome Institute"/>
            <person name="Mondo S.J."/>
            <person name="Dannebaum R.O."/>
            <person name="Kuo R.C."/>
            <person name="Labutti K."/>
            <person name="Haridas S."/>
            <person name="Kuo A."/>
            <person name="Salamov A."/>
            <person name="Ahrendt S.R."/>
            <person name="Lipzen A."/>
            <person name="Sullivan W."/>
            <person name="Andreopoulos W.B."/>
            <person name="Clum A."/>
            <person name="Lindquist E."/>
            <person name="Daum C."/>
            <person name="Ramamoorthy G.K."/>
            <person name="Gryganskyi A."/>
            <person name="Culley D."/>
            <person name="Magnuson J.K."/>
            <person name="James T.Y."/>
            <person name="O'Malley M.A."/>
            <person name="Stajich J.E."/>
            <person name="Spatafora J.W."/>
            <person name="Visel A."/>
            <person name="Grigoriev I.V."/>
        </authorList>
    </citation>
    <scope>NUCLEOTIDE SEQUENCE [LARGE SCALE GENOMIC DNA]</scope>
    <source>
        <strain evidence="3 4">ATCC 12442</strain>
    </source>
</reference>
<feature type="region of interest" description="Disordered" evidence="1">
    <location>
        <begin position="73"/>
        <end position="126"/>
    </location>
</feature>
<keyword evidence="2" id="KW-0732">Signal</keyword>
<dbReference type="EMBL" id="MCFD01000003">
    <property type="protein sequence ID" value="ORX72316.1"/>
    <property type="molecule type" value="Genomic_DNA"/>
</dbReference>
<dbReference type="RefSeq" id="XP_040745740.1">
    <property type="nucleotide sequence ID" value="XM_040886879.1"/>
</dbReference>